<proteinExistence type="predicted"/>
<comment type="caution">
    <text evidence="1">The sequence shown here is derived from an EMBL/GenBank/DDBJ whole genome shotgun (WGS) entry which is preliminary data.</text>
</comment>
<keyword evidence="2" id="KW-1185">Reference proteome</keyword>
<protein>
    <submittedName>
        <fullName evidence="1">Uncharacterized protein</fullName>
    </submittedName>
</protein>
<organism evidence="1 2">
    <name type="scientific">Aliterella atlantica CENA595</name>
    <dbReference type="NCBI Taxonomy" id="1618023"/>
    <lineage>
        <taxon>Bacteria</taxon>
        <taxon>Bacillati</taxon>
        <taxon>Cyanobacteriota</taxon>
        <taxon>Cyanophyceae</taxon>
        <taxon>Chroococcidiopsidales</taxon>
        <taxon>Aliterellaceae</taxon>
        <taxon>Aliterella</taxon>
    </lineage>
</organism>
<evidence type="ECO:0000313" key="1">
    <source>
        <dbReference type="EMBL" id="KJH71804.1"/>
    </source>
</evidence>
<sequence length="71" mass="8148">MEFVIQIVSTASYIKSIYINIYLLTGTKIQVYAGNLYCHVCILLLKLFDYFTGQKYSKMDVKIEQAIIGKS</sequence>
<accession>A0A0D8ZTL8</accession>
<gene>
    <name evidence="1" type="ORF">UH38_10470</name>
</gene>
<dbReference type="EMBL" id="JYON01000009">
    <property type="protein sequence ID" value="KJH71804.1"/>
    <property type="molecule type" value="Genomic_DNA"/>
</dbReference>
<dbReference type="STRING" id="1618023.UH38_10470"/>
<name>A0A0D8ZTL8_9CYAN</name>
<evidence type="ECO:0000313" key="2">
    <source>
        <dbReference type="Proteomes" id="UP000032452"/>
    </source>
</evidence>
<dbReference type="Proteomes" id="UP000032452">
    <property type="component" value="Unassembled WGS sequence"/>
</dbReference>
<reference evidence="1 2" key="1">
    <citation type="submission" date="2015-02" db="EMBL/GenBank/DDBJ databases">
        <title>Draft genome of a novel marine cyanobacterium (Chroococcales) isolated from South Atlantic Ocean.</title>
        <authorList>
            <person name="Rigonato J."/>
            <person name="Alvarenga D.O."/>
            <person name="Branco L.H."/>
            <person name="Varani A.M."/>
            <person name="Brandini F.P."/>
            <person name="Fiore M.F."/>
        </authorList>
    </citation>
    <scope>NUCLEOTIDE SEQUENCE [LARGE SCALE GENOMIC DNA]</scope>
    <source>
        <strain evidence="1 2">CENA595</strain>
    </source>
</reference>
<dbReference type="AlphaFoldDB" id="A0A0D8ZTL8"/>